<accession>A0A2P2J189</accession>
<protein>
    <submittedName>
        <fullName evidence="1">Uncharacterized protein</fullName>
    </submittedName>
</protein>
<sequence>MGFGGFGVMLQIGGGVG</sequence>
<name>A0A2P2J189_RHIMU</name>
<dbReference type="EMBL" id="GGEC01006727">
    <property type="protein sequence ID" value="MBW87210.1"/>
    <property type="molecule type" value="Transcribed_RNA"/>
</dbReference>
<reference evidence="1" key="1">
    <citation type="submission" date="2018-02" db="EMBL/GenBank/DDBJ databases">
        <title>Rhizophora mucronata_Transcriptome.</title>
        <authorList>
            <person name="Meera S.P."/>
            <person name="Sreeshan A."/>
            <person name="Augustine A."/>
        </authorList>
    </citation>
    <scope>NUCLEOTIDE SEQUENCE</scope>
    <source>
        <tissue evidence="1">Leaf</tissue>
    </source>
</reference>
<evidence type="ECO:0000313" key="1">
    <source>
        <dbReference type="EMBL" id="MBW87210.1"/>
    </source>
</evidence>
<organism evidence="1">
    <name type="scientific">Rhizophora mucronata</name>
    <name type="common">Asiatic mangrove</name>
    <dbReference type="NCBI Taxonomy" id="61149"/>
    <lineage>
        <taxon>Eukaryota</taxon>
        <taxon>Viridiplantae</taxon>
        <taxon>Streptophyta</taxon>
        <taxon>Embryophyta</taxon>
        <taxon>Tracheophyta</taxon>
        <taxon>Spermatophyta</taxon>
        <taxon>Magnoliopsida</taxon>
        <taxon>eudicotyledons</taxon>
        <taxon>Gunneridae</taxon>
        <taxon>Pentapetalae</taxon>
        <taxon>rosids</taxon>
        <taxon>fabids</taxon>
        <taxon>Malpighiales</taxon>
        <taxon>Rhizophoraceae</taxon>
        <taxon>Rhizophora</taxon>
    </lineage>
</organism>
<proteinExistence type="predicted"/>
<dbReference type="AlphaFoldDB" id="A0A2P2J189"/>